<sequence length="245" mass="28209">MAKILAYPLSVIYYLCFGLTLVIFHITQWICLNLFGYEAHKKSVSLLNWFLMRCVNLLGNRYTFEMNKNIPDDTPVIIVANHQSLHDIPPIIWHMRKYHPKFISKIELGRGIPSVSYNLRHGGSVLIDRKNSEQALQAIKDFSQYIRKNNYAAVIFPEGTRSKNGKPKRFQISGLKLMFQQIPEAVVVPITINNSWKLFRYGNFPLGIGNHIKFKVHDPIKIAGQDISKLTQQIEQTIVKDISND</sequence>
<dbReference type="AlphaFoldDB" id="A0A1I6PGG3"/>
<name>A0A1I6PGG3_9FLAO</name>
<dbReference type="Proteomes" id="UP000183209">
    <property type="component" value="Unassembled WGS sequence"/>
</dbReference>
<keyword evidence="3 8" id="KW-0808">Transferase</keyword>
<keyword evidence="2" id="KW-0444">Lipid biosynthesis</keyword>
<keyword evidence="5 8" id="KW-0012">Acyltransferase</keyword>
<keyword evidence="6" id="KW-1133">Transmembrane helix</keyword>
<feature type="domain" description="Phospholipid/glycerol acyltransferase" evidence="7">
    <location>
        <begin position="76"/>
        <end position="195"/>
    </location>
</feature>
<dbReference type="PANTHER" id="PTHR10434:SF64">
    <property type="entry name" value="1-ACYL-SN-GLYCEROL-3-PHOSPHATE ACYLTRANSFERASE-RELATED"/>
    <property type="match status" value="1"/>
</dbReference>
<gene>
    <name evidence="8" type="ORF">SAMN04487906_0280</name>
</gene>
<evidence type="ECO:0000256" key="6">
    <source>
        <dbReference type="SAM" id="Phobius"/>
    </source>
</evidence>
<dbReference type="EMBL" id="FPAG01000001">
    <property type="protein sequence ID" value="SFS39198.1"/>
    <property type="molecule type" value="Genomic_DNA"/>
</dbReference>
<keyword evidence="6" id="KW-0472">Membrane</keyword>
<evidence type="ECO:0000313" key="9">
    <source>
        <dbReference type="Proteomes" id="UP000183209"/>
    </source>
</evidence>
<evidence type="ECO:0000256" key="4">
    <source>
        <dbReference type="ARBA" id="ARBA00023098"/>
    </source>
</evidence>
<dbReference type="Pfam" id="PF01553">
    <property type="entry name" value="Acyltransferase"/>
    <property type="match status" value="1"/>
</dbReference>
<dbReference type="SUPFAM" id="SSF69593">
    <property type="entry name" value="Glycerol-3-phosphate (1)-acyltransferase"/>
    <property type="match status" value="1"/>
</dbReference>
<proteinExistence type="predicted"/>
<evidence type="ECO:0000256" key="2">
    <source>
        <dbReference type="ARBA" id="ARBA00022516"/>
    </source>
</evidence>
<dbReference type="GO" id="GO:0003841">
    <property type="term" value="F:1-acylglycerol-3-phosphate O-acyltransferase activity"/>
    <property type="evidence" value="ECO:0007669"/>
    <property type="project" value="TreeGrafter"/>
</dbReference>
<dbReference type="GO" id="GO:0006654">
    <property type="term" value="P:phosphatidic acid biosynthetic process"/>
    <property type="evidence" value="ECO:0007669"/>
    <property type="project" value="TreeGrafter"/>
</dbReference>
<dbReference type="OrthoDB" id="9803035at2"/>
<reference evidence="8 9" key="1">
    <citation type="submission" date="2016-10" db="EMBL/GenBank/DDBJ databases">
        <authorList>
            <person name="de Groot N.N."/>
        </authorList>
    </citation>
    <scope>NUCLEOTIDE SEQUENCE [LARGE SCALE GENOMIC DNA]</scope>
    <source>
        <strain evidence="8 9">CGMCC 1.6114</strain>
    </source>
</reference>
<dbReference type="PANTHER" id="PTHR10434">
    <property type="entry name" value="1-ACYL-SN-GLYCEROL-3-PHOSPHATE ACYLTRANSFERASE"/>
    <property type="match status" value="1"/>
</dbReference>
<evidence type="ECO:0000313" key="8">
    <source>
        <dbReference type="EMBL" id="SFS39198.1"/>
    </source>
</evidence>
<organism evidence="8 9">
    <name type="scientific">Zhouia amylolytica</name>
    <dbReference type="NCBI Taxonomy" id="376730"/>
    <lineage>
        <taxon>Bacteria</taxon>
        <taxon>Pseudomonadati</taxon>
        <taxon>Bacteroidota</taxon>
        <taxon>Flavobacteriia</taxon>
        <taxon>Flavobacteriales</taxon>
        <taxon>Flavobacteriaceae</taxon>
        <taxon>Zhouia</taxon>
    </lineage>
</organism>
<comment type="pathway">
    <text evidence="1">Lipid metabolism.</text>
</comment>
<accession>A0A1I6PGG3</accession>
<evidence type="ECO:0000259" key="7">
    <source>
        <dbReference type="SMART" id="SM00563"/>
    </source>
</evidence>
<evidence type="ECO:0000256" key="1">
    <source>
        <dbReference type="ARBA" id="ARBA00005189"/>
    </source>
</evidence>
<dbReference type="SMART" id="SM00563">
    <property type="entry name" value="PlsC"/>
    <property type="match status" value="1"/>
</dbReference>
<evidence type="ECO:0000256" key="3">
    <source>
        <dbReference type="ARBA" id="ARBA00022679"/>
    </source>
</evidence>
<protein>
    <submittedName>
        <fullName evidence="8">1-acyl-sn-glycerol-3-phosphate acyltransferase</fullName>
    </submittedName>
</protein>
<keyword evidence="6" id="KW-0812">Transmembrane</keyword>
<feature type="transmembrane region" description="Helical" evidence="6">
    <location>
        <begin position="12"/>
        <end position="35"/>
    </location>
</feature>
<dbReference type="CDD" id="cd07989">
    <property type="entry name" value="LPLAT_AGPAT-like"/>
    <property type="match status" value="1"/>
</dbReference>
<dbReference type="InterPro" id="IPR002123">
    <property type="entry name" value="Plipid/glycerol_acylTrfase"/>
</dbReference>
<keyword evidence="4" id="KW-0443">Lipid metabolism</keyword>
<evidence type="ECO:0000256" key="5">
    <source>
        <dbReference type="ARBA" id="ARBA00023315"/>
    </source>
</evidence>